<dbReference type="EMBL" id="JAACNH010000062">
    <property type="protein sequence ID" value="KAG8431827.1"/>
    <property type="molecule type" value="Genomic_DNA"/>
</dbReference>
<dbReference type="Gene3D" id="3.40.50.300">
    <property type="entry name" value="P-loop containing nucleotide triphosphate hydrolases"/>
    <property type="match status" value="1"/>
</dbReference>
<organism evidence="3 4">
    <name type="scientific">Hymenochirus boettgeri</name>
    <name type="common">Congo dwarf clawed frog</name>
    <dbReference type="NCBI Taxonomy" id="247094"/>
    <lineage>
        <taxon>Eukaryota</taxon>
        <taxon>Metazoa</taxon>
        <taxon>Chordata</taxon>
        <taxon>Craniata</taxon>
        <taxon>Vertebrata</taxon>
        <taxon>Euteleostomi</taxon>
        <taxon>Amphibia</taxon>
        <taxon>Batrachia</taxon>
        <taxon>Anura</taxon>
        <taxon>Pipoidea</taxon>
        <taxon>Pipidae</taxon>
        <taxon>Pipinae</taxon>
        <taxon>Hymenochirus</taxon>
    </lineage>
</organism>
<evidence type="ECO:0000313" key="3">
    <source>
        <dbReference type="EMBL" id="KAG8431827.1"/>
    </source>
</evidence>
<dbReference type="Pfam" id="PF25974">
    <property type="entry name" value="URGCP_9th"/>
    <property type="match status" value="1"/>
</dbReference>
<dbReference type="GO" id="GO:0005525">
    <property type="term" value="F:GTP binding"/>
    <property type="evidence" value="ECO:0007669"/>
    <property type="project" value="InterPro"/>
</dbReference>
<protein>
    <recommendedName>
        <fullName evidence="2">VLIG-type G domain-containing protein</fullName>
    </recommendedName>
</protein>
<keyword evidence="4" id="KW-1185">Reference proteome</keyword>
<dbReference type="Proteomes" id="UP000812440">
    <property type="component" value="Unassembled WGS sequence"/>
</dbReference>
<dbReference type="OrthoDB" id="1597724at2759"/>
<dbReference type="PANTHER" id="PTHR14819">
    <property type="entry name" value="GTP-BINDING"/>
    <property type="match status" value="1"/>
</dbReference>
<dbReference type="PROSITE" id="PS51717">
    <property type="entry name" value="G_VLIG"/>
    <property type="match status" value="1"/>
</dbReference>
<dbReference type="InterPro" id="IPR058641">
    <property type="entry name" value="GVIN1_dom"/>
</dbReference>
<proteinExistence type="inferred from homology"/>
<evidence type="ECO:0000259" key="2">
    <source>
        <dbReference type="PROSITE" id="PS51717"/>
    </source>
</evidence>
<dbReference type="InterPro" id="IPR030383">
    <property type="entry name" value="G_VLIG_dom"/>
</dbReference>
<dbReference type="Pfam" id="PF25496">
    <property type="entry name" value="URGCP"/>
    <property type="match status" value="1"/>
</dbReference>
<evidence type="ECO:0000313" key="4">
    <source>
        <dbReference type="Proteomes" id="UP000812440"/>
    </source>
</evidence>
<reference evidence="3" key="1">
    <citation type="thesis" date="2020" institute="ProQuest LLC" country="789 East Eisenhower Parkway, Ann Arbor, MI, USA">
        <title>Comparative Genomics and Chromosome Evolution.</title>
        <authorList>
            <person name="Mudd A.B."/>
        </authorList>
    </citation>
    <scope>NUCLEOTIDE SEQUENCE</scope>
    <source>
        <strain evidence="3">Female2</strain>
        <tissue evidence="3">Blood</tissue>
    </source>
</reference>
<comment type="similarity">
    <text evidence="1">Belongs to the TRAFAC class dynamin-like GTPase superfamily. Very large inducible GTPase (VLIG) family.</text>
</comment>
<dbReference type="InterPro" id="IPR052986">
    <property type="entry name" value="VLIG_GTPase"/>
</dbReference>
<dbReference type="Pfam" id="PF25683">
    <property type="entry name" value="URGCP_GTPase"/>
    <property type="match status" value="1"/>
</dbReference>
<feature type="domain" description="VLIG-type G" evidence="2">
    <location>
        <begin position="595"/>
        <end position="837"/>
    </location>
</feature>
<name>A0A8T2IJL9_9PIPI</name>
<feature type="non-terminal residue" evidence="3">
    <location>
        <position position="1026"/>
    </location>
</feature>
<dbReference type="PANTHER" id="PTHR14819:SF23">
    <property type="entry name" value="INTERFERON-INDUCED VERY LARGE GTPASE 1 ISOFORM X2"/>
    <property type="match status" value="1"/>
</dbReference>
<accession>A0A8T2IJL9</accession>
<dbReference type="InterPro" id="IPR057365">
    <property type="entry name" value="URGCP"/>
</dbReference>
<dbReference type="InterPro" id="IPR027417">
    <property type="entry name" value="P-loop_NTPase"/>
</dbReference>
<sequence length="1026" mass="118415">MELYENSKLSLTDVLSVGSDSVERIYCRDLQEVPWCFLKKLMALNRDSRITCLQQDNKDPDVIFNDWDSYGDSSASGDDNADSVHPLDVLCVVLHCSDPFLQQEILLKMSMCQFAVPLLMPLVESPGYTFMLWAMRDIVKRWSPLSEDSKVFKEKGLVHISMPVFSFIRLGACRLSKSKTLNRIISPANEIQDFFLHREMEAVNVSRTISDGLVEISWHFPGANKKSDNQFNEPIAVTNLRGDILPRKEQYEFLNQVSSAVFIFTEGINEMGYELLANTEHTGASYCIIIAPSSQSVSDETQRYIKMLQPKLNLNRRNVLVKNNSVNDAELAKKLKLLMMDFMNGSQKKVNLEQMSGIAKGLNIVKDQNSPDVKKGRKCAEEIVGNIKDVVSYKEETLTLQGELWKEISQIEKEMCRMRNQGHENAEDYRAELERKRSNLRRRQSEHPAPQGIVQFHKAVTGLTLMEKKFFFKWTKLYLDSIARDNLRALRAQYKEILRNSHVNTDQLKQIDQRMSDSSLGIEHFLREFGQFYEAKYSMSSGCSIESRFSELPGIVADLLLDGFPLELIDGDASNIPLKWLSDILNELDTKTGHKCRMRVITVLGVQSTGKSTLLNTMFGLQFSVSSGRCTRGAFMTLIKVKETFQAELGCEFILVIDTEGLKAPELASLEDSYGHDNELATLAIGLSDITLINMMMENTAEMKDILQLVIHAFLRMKEIGKKPNCHFVHQNVSDVSAHDKNLRGRQKLLQQLDEMTKIAAKLEKKEHISKFSDILDSNLEEHTWYIPSLWYGIPPMASVNSGYSENVYELKRYLISYMKKLSSKAQTIPEFTEWIKSLWNAIKHEKFIFSFRNSLVSEAYNNLCMRYTDWEWRFQGKTYTWFIETENFIKNLSVDKLDREIIRNIQEEMRNVLKRQETIMLRSLEEYFNSDLENVHLLETFQADFFQSVQYFRKAQEVSLWQKCENAIRAHEEKCKIQKIQSLVIKIIEDKVTAMIENWKNNSHQLDDDELMAEFEEMWGNAVEG</sequence>
<comment type="caution">
    <text evidence="3">The sequence shown here is derived from an EMBL/GenBank/DDBJ whole genome shotgun (WGS) entry which is preliminary data.</text>
</comment>
<gene>
    <name evidence="3" type="ORF">GDO86_019802</name>
</gene>
<dbReference type="SUPFAM" id="SSF52540">
    <property type="entry name" value="P-loop containing nucleoside triphosphate hydrolases"/>
    <property type="match status" value="1"/>
</dbReference>
<dbReference type="AlphaFoldDB" id="A0A8T2IJL9"/>
<evidence type="ECO:0000256" key="1">
    <source>
        <dbReference type="ARBA" id="ARBA00006828"/>
    </source>
</evidence>